<dbReference type="GO" id="GO:0005737">
    <property type="term" value="C:cytoplasm"/>
    <property type="evidence" value="ECO:0007669"/>
    <property type="project" value="TreeGrafter"/>
</dbReference>
<keyword evidence="4 7" id="KW-1133">Transmembrane helix</keyword>
<gene>
    <name evidence="8" type="primary">R07B1.3</name>
    <name evidence="8" type="ORF">Tcan_15480</name>
    <name evidence="9" type="ORF">TCNE_LOCUS8212</name>
</gene>
<evidence type="ECO:0000256" key="4">
    <source>
        <dbReference type="ARBA" id="ARBA00022989"/>
    </source>
</evidence>
<accession>A0A0B2V6U2</accession>
<protein>
    <submittedName>
        <fullName evidence="8">Uncharacterized protein R07B1.3</fullName>
    </submittedName>
</protein>
<dbReference type="Proteomes" id="UP000031036">
    <property type="component" value="Unassembled WGS sequence"/>
</dbReference>
<evidence type="ECO:0000256" key="5">
    <source>
        <dbReference type="ARBA" id="ARBA00023136"/>
    </source>
</evidence>
<name>A0A0B2V6U2_TOXCA</name>
<dbReference type="OrthoDB" id="18585at2759"/>
<evidence type="ECO:0000256" key="6">
    <source>
        <dbReference type="ARBA" id="ARBA00023180"/>
    </source>
</evidence>
<reference evidence="9" key="2">
    <citation type="submission" date="2018-11" db="EMBL/GenBank/DDBJ databases">
        <authorList>
            <consortium name="Pathogen Informatics"/>
        </authorList>
    </citation>
    <scope>NUCLEOTIDE SEQUENCE [LARGE SCALE GENOMIC DNA]</scope>
</reference>
<evidence type="ECO:0000256" key="3">
    <source>
        <dbReference type="ARBA" id="ARBA00022692"/>
    </source>
</evidence>
<dbReference type="PRINTS" id="PR01609">
    <property type="entry name" value="CD36FAMILY"/>
</dbReference>
<proteinExistence type="inferred from homology"/>
<dbReference type="GO" id="GO:0016020">
    <property type="term" value="C:membrane"/>
    <property type="evidence" value="ECO:0007669"/>
    <property type="project" value="UniProtKB-SubCell"/>
</dbReference>
<dbReference type="EMBL" id="JPKZ01002351">
    <property type="protein sequence ID" value="KHN77219.1"/>
    <property type="molecule type" value="Genomic_DNA"/>
</dbReference>
<dbReference type="Pfam" id="PF01130">
    <property type="entry name" value="CD36"/>
    <property type="match status" value="1"/>
</dbReference>
<dbReference type="GO" id="GO:0005044">
    <property type="term" value="F:scavenger receptor activity"/>
    <property type="evidence" value="ECO:0007669"/>
    <property type="project" value="TreeGrafter"/>
</dbReference>
<evidence type="ECO:0000256" key="2">
    <source>
        <dbReference type="ARBA" id="ARBA00010532"/>
    </source>
</evidence>
<keyword evidence="5 7" id="KW-0472">Membrane</keyword>
<dbReference type="InterPro" id="IPR002159">
    <property type="entry name" value="CD36_fam"/>
</dbReference>
<evidence type="ECO:0000313" key="9">
    <source>
        <dbReference type="EMBL" id="VDM39533.1"/>
    </source>
</evidence>
<dbReference type="STRING" id="6265.A0A0B2V6U2"/>
<evidence type="ECO:0000313" key="8">
    <source>
        <dbReference type="EMBL" id="KHN77219.1"/>
    </source>
</evidence>
<dbReference type="PANTHER" id="PTHR11923:SF55">
    <property type="entry name" value="SCAVENGER RECEPTOR (CD36 FAMILY) RELATED"/>
    <property type="match status" value="1"/>
</dbReference>
<evidence type="ECO:0000256" key="1">
    <source>
        <dbReference type="ARBA" id="ARBA00004370"/>
    </source>
</evidence>
<keyword evidence="6" id="KW-0325">Glycoprotein</keyword>
<dbReference type="OMA" id="NLCHNCC"/>
<keyword evidence="3 7" id="KW-0812">Transmembrane</keyword>
<organism evidence="8 10">
    <name type="scientific">Toxocara canis</name>
    <name type="common">Canine roundworm</name>
    <dbReference type="NCBI Taxonomy" id="6265"/>
    <lineage>
        <taxon>Eukaryota</taxon>
        <taxon>Metazoa</taxon>
        <taxon>Ecdysozoa</taxon>
        <taxon>Nematoda</taxon>
        <taxon>Chromadorea</taxon>
        <taxon>Rhabditida</taxon>
        <taxon>Spirurina</taxon>
        <taxon>Ascaridomorpha</taxon>
        <taxon>Ascaridoidea</taxon>
        <taxon>Toxocaridae</taxon>
        <taxon>Toxocara</taxon>
    </lineage>
</organism>
<dbReference type="AlphaFoldDB" id="A0A0B2V6U2"/>
<evidence type="ECO:0000313" key="10">
    <source>
        <dbReference type="Proteomes" id="UP000031036"/>
    </source>
</evidence>
<feature type="transmembrane region" description="Helical" evidence="7">
    <location>
        <begin position="7"/>
        <end position="30"/>
    </location>
</feature>
<comment type="subcellular location">
    <subcellularLocation>
        <location evidence="1">Membrane</location>
    </subcellularLocation>
</comment>
<comment type="similarity">
    <text evidence="2">Belongs to the CD36 family.</text>
</comment>
<dbReference type="EMBL" id="UYWY01019850">
    <property type="protein sequence ID" value="VDM39533.1"/>
    <property type="molecule type" value="Genomic_DNA"/>
</dbReference>
<evidence type="ECO:0000256" key="7">
    <source>
        <dbReference type="SAM" id="Phobius"/>
    </source>
</evidence>
<sequence length="580" mass="66121">MSSKPNRIFIAVLVVAAVIFIISLCLWIVYPILFPILVAKNLALSEASNGLPSSSTFFWSKPPINADVKVYFFNVTNADEVVYEGAKPWLQEVGPFVLRYSEHKRDYQFTANGEEIHYSTYRRYYVVKELSCDYCDENTPLTLPNAVTLGALNNMEDPKYECSNVCKTLVEIGLLLLGENPFRTVTFDEITFGGYYDPFLTFVHSELYAALCDLFNNGEPLMPFAVPDMEKMAFFIGYNDTNDQEYVMKTGQGNIERIGEVIQWAGARGLPHSWWTTPHARMINGSDCGSFSRPQLTKNDVFPFFLALLCRSFYATYAGETVVNGVPSYKFETPYEAFDTTSNENIGFRYRNAERIDYFEEWDPCPNKKKFDNCSNLPFIDCSRRENFCSECCEGKLVDGTYLLPPGMFPLSCFSGKTDTAPFSAIFSPPHWLYSPPEVVNSVRGLSPSREHHVPFISEREPISGTLTQARVRLMASFPVFRNPHATIVMHVRSMVVPTFWLNIRALLHDSMYEPMRFGFVIMPRAMFIAKIVTLVVSVLLAAIAITCRTKYLLRRHRFTTDESGREYQKSFVNGNVKYL</sequence>
<feature type="transmembrane region" description="Helical" evidence="7">
    <location>
        <begin position="526"/>
        <end position="548"/>
    </location>
</feature>
<keyword evidence="10" id="KW-1185">Reference proteome</keyword>
<dbReference type="PANTHER" id="PTHR11923">
    <property type="entry name" value="SCAVENGER RECEPTOR CLASS B TYPE-1 SR-B1"/>
    <property type="match status" value="1"/>
</dbReference>
<reference evidence="8 10" key="1">
    <citation type="submission" date="2014-11" db="EMBL/GenBank/DDBJ databases">
        <title>Genetic blueprint of the zoonotic pathogen Toxocara canis.</title>
        <authorList>
            <person name="Zhu X.-Q."/>
            <person name="Korhonen P.K."/>
            <person name="Cai H."/>
            <person name="Young N.D."/>
            <person name="Nejsum P."/>
            <person name="von Samson-Himmelstjerna G."/>
            <person name="Boag P.R."/>
            <person name="Tan P."/>
            <person name="Li Q."/>
            <person name="Min J."/>
            <person name="Yang Y."/>
            <person name="Wang X."/>
            <person name="Fang X."/>
            <person name="Hall R.S."/>
            <person name="Hofmann A."/>
            <person name="Sternberg P.W."/>
            <person name="Jex A.R."/>
            <person name="Gasser R.B."/>
        </authorList>
    </citation>
    <scope>NUCLEOTIDE SEQUENCE [LARGE SCALE GENOMIC DNA]</scope>
    <source>
        <strain evidence="8">PN_DK_2014</strain>
    </source>
</reference>